<dbReference type="InParanoid" id="A0A1S3WVY2"/>
<dbReference type="Gene3D" id="1.20.1070.10">
    <property type="entry name" value="Rhodopsin 7-helix transmembrane proteins"/>
    <property type="match status" value="1"/>
</dbReference>
<dbReference type="PROSITE" id="PS50262">
    <property type="entry name" value="G_PROTEIN_RECEP_F1_2"/>
    <property type="match status" value="1"/>
</dbReference>
<evidence type="ECO:0000313" key="14">
    <source>
        <dbReference type="RefSeq" id="XP_016050329.2"/>
    </source>
</evidence>
<dbReference type="PANTHER" id="PTHR24062">
    <property type="entry name" value="VOMERONASAL TYPE-1 RECEPTOR"/>
    <property type="match status" value="1"/>
</dbReference>
<evidence type="ECO:0000256" key="1">
    <source>
        <dbReference type="ARBA" id="ARBA00004651"/>
    </source>
</evidence>
<dbReference type="PRINTS" id="PR01534">
    <property type="entry name" value="VOMERONASL1R"/>
</dbReference>
<keyword evidence="7 11" id="KW-0297">G-protein coupled receptor</keyword>
<evidence type="ECO:0000259" key="12">
    <source>
        <dbReference type="PROSITE" id="PS50262"/>
    </source>
</evidence>
<evidence type="ECO:0000256" key="8">
    <source>
        <dbReference type="ARBA" id="ARBA00023136"/>
    </source>
</evidence>
<keyword evidence="4 11" id="KW-0589">Pheromone response</keyword>
<feature type="transmembrane region" description="Helical" evidence="11">
    <location>
        <begin position="20"/>
        <end position="38"/>
    </location>
</feature>
<evidence type="ECO:0000256" key="9">
    <source>
        <dbReference type="ARBA" id="ARBA00023170"/>
    </source>
</evidence>
<evidence type="ECO:0000256" key="2">
    <source>
        <dbReference type="ARBA" id="ARBA00010663"/>
    </source>
</evidence>
<keyword evidence="10 11" id="KW-0807">Transducer</keyword>
<evidence type="ECO:0000256" key="4">
    <source>
        <dbReference type="ARBA" id="ARBA00022507"/>
    </source>
</evidence>
<evidence type="ECO:0000256" key="11">
    <source>
        <dbReference type="RuleBase" id="RU364061"/>
    </source>
</evidence>
<dbReference type="OrthoDB" id="9606139at2759"/>
<dbReference type="GO" id="GO:0016503">
    <property type="term" value="F:pheromone receptor activity"/>
    <property type="evidence" value="ECO:0007669"/>
    <property type="project" value="InterPro"/>
</dbReference>
<dbReference type="Pfam" id="PF03402">
    <property type="entry name" value="V1R"/>
    <property type="match status" value="1"/>
</dbReference>
<keyword evidence="8 11" id="KW-0472">Membrane</keyword>
<evidence type="ECO:0000313" key="13">
    <source>
        <dbReference type="Proteomes" id="UP001652624"/>
    </source>
</evidence>
<keyword evidence="13" id="KW-1185">Reference proteome</keyword>
<comment type="caution">
    <text evidence="11">Lacks conserved residue(s) required for the propagation of feature annotation.</text>
</comment>
<reference evidence="13" key="1">
    <citation type="submission" date="2025-05" db="UniProtKB">
        <authorList>
            <consortium name="RefSeq"/>
        </authorList>
    </citation>
    <scope>NUCLEOTIDE SEQUENCE [LARGE SCALE GENOMIC DNA]</scope>
</reference>
<dbReference type="eggNOG" id="ENOG502RD1P">
    <property type="taxonomic scope" value="Eukaryota"/>
</dbReference>
<dbReference type="Proteomes" id="UP001652624">
    <property type="component" value="Chromosome 2"/>
</dbReference>
<reference evidence="14" key="2">
    <citation type="submission" date="2025-08" db="UniProtKB">
        <authorList>
            <consortium name="RefSeq"/>
        </authorList>
    </citation>
    <scope>IDENTIFICATION</scope>
</reference>
<keyword evidence="9 11" id="KW-0675">Receptor</keyword>
<dbReference type="InterPro" id="IPR017452">
    <property type="entry name" value="GPCR_Rhodpsn_7TM"/>
</dbReference>
<protein>
    <recommendedName>
        <fullName evidence="11">Vomeronasal type-1 receptor</fullName>
    </recommendedName>
</protein>
<feature type="transmembrane region" description="Helical" evidence="11">
    <location>
        <begin position="190"/>
        <end position="218"/>
    </location>
</feature>
<proteinExistence type="inferred from homology"/>
<dbReference type="AlphaFoldDB" id="A0A1S3WVY2"/>
<comment type="similarity">
    <text evidence="2 11">Belongs to the G-protein coupled receptor 1 family.</text>
</comment>
<keyword evidence="5 11" id="KW-0812">Transmembrane</keyword>
<evidence type="ECO:0000256" key="3">
    <source>
        <dbReference type="ARBA" id="ARBA00022475"/>
    </source>
</evidence>
<evidence type="ECO:0000256" key="5">
    <source>
        <dbReference type="ARBA" id="ARBA00022692"/>
    </source>
</evidence>
<gene>
    <name evidence="14" type="primary">LOC103127322</name>
</gene>
<dbReference type="InterPro" id="IPR004072">
    <property type="entry name" value="Vmron_rcpt_1"/>
</dbReference>
<dbReference type="GeneID" id="103127322"/>
<sequence length="333" mass="37823">MGNTQNNRTLLRDSTGSLLLTQTVIGILGNFSLLYHYLSLYHIHHRLRDTDLILIHMTLANSLTILSKAVPKTMGALGLKDFISDFGCKIIFYFERVARGQSIGTTCLLSVYQTIMISPMNSCWKELKVRAPKYVGCSLSLCWILYILVNFIFPTYVSSVSVIWGSKDIKEKTDLKYCSTVDHNKILGSLYMALVVFPEVLFSVLIIWSSGSMVFILFRHKHRVQHIRRTNLSPRSSAESRATQSILLLLSTFVFFHTLSSMLSIYLALYQNSNKWLVKITNLISLGFPSVSPFLLMSRESTLCRVFSACIRTRKSLALMRNMYVIGLCTILI</sequence>
<dbReference type="GO" id="GO:0019236">
    <property type="term" value="P:response to pheromone"/>
    <property type="evidence" value="ECO:0007669"/>
    <property type="project" value="UniProtKB-KW"/>
</dbReference>
<feature type="domain" description="G-protein coupled receptors family 1 profile" evidence="12">
    <location>
        <begin position="29"/>
        <end position="296"/>
    </location>
</feature>
<evidence type="ECO:0000256" key="10">
    <source>
        <dbReference type="ARBA" id="ARBA00023224"/>
    </source>
</evidence>
<accession>A0A1S3WVY2</accession>
<name>A0A1S3WVY2_ERIEU</name>
<dbReference type="GO" id="GO:0007606">
    <property type="term" value="P:sensory perception of chemical stimulus"/>
    <property type="evidence" value="ECO:0007669"/>
    <property type="project" value="UniProtKB-ARBA"/>
</dbReference>
<dbReference type="RefSeq" id="XP_016050329.2">
    <property type="nucleotide sequence ID" value="XM_016194843.2"/>
</dbReference>
<keyword evidence="3 11" id="KW-1003">Cell membrane</keyword>
<keyword evidence="6 11" id="KW-1133">Transmembrane helix</keyword>
<dbReference type="GO" id="GO:0005886">
    <property type="term" value="C:plasma membrane"/>
    <property type="evidence" value="ECO:0007669"/>
    <property type="project" value="UniProtKB-SubCell"/>
</dbReference>
<dbReference type="SUPFAM" id="SSF81321">
    <property type="entry name" value="Family A G protein-coupled receptor-like"/>
    <property type="match status" value="1"/>
</dbReference>
<evidence type="ECO:0000256" key="7">
    <source>
        <dbReference type="ARBA" id="ARBA00023040"/>
    </source>
</evidence>
<feature type="transmembrane region" description="Helical" evidence="11">
    <location>
        <begin position="246"/>
        <end position="270"/>
    </location>
</feature>
<comment type="subcellular location">
    <subcellularLocation>
        <location evidence="1 11">Cell membrane</location>
        <topology evidence="1 11">Multi-pass membrane protein</topology>
    </subcellularLocation>
</comment>
<evidence type="ECO:0000256" key="6">
    <source>
        <dbReference type="ARBA" id="ARBA00022989"/>
    </source>
</evidence>
<organism evidence="13 14">
    <name type="scientific">Erinaceus europaeus</name>
    <name type="common">Western European hedgehog</name>
    <dbReference type="NCBI Taxonomy" id="9365"/>
    <lineage>
        <taxon>Eukaryota</taxon>
        <taxon>Metazoa</taxon>
        <taxon>Chordata</taxon>
        <taxon>Craniata</taxon>
        <taxon>Vertebrata</taxon>
        <taxon>Euteleostomi</taxon>
        <taxon>Mammalia</taxon>
        <taxon>Eutheria</taxon>
        <taxon>Laurasiatheria</taxon>
        <taxon>Eulipotyphla</taxon>
        <taxon>Erinaceidae</taxon>
        <taxon>Erinaceinae</taxon>
        <taxon>Erinaceus</taxon>
    </lineage>
</organism>